<dbReference type="Proteomes" id="UP000000238">
    <property type="component" value="Chromosome"/>
</dbReference>
<evidence type="ECO:0000256" key="1">
    <source>
        <dbReference type="SAM" id="Phobius"/>
    </source>
</evidence>
<keyword evidence="1" id="KW-0812">Transmembrane</keyword>
<keyword evidence="1" id="KW-1133">Transmembrane helix</keyword>
<accession>Q2SHW0</accession>
<name>Q2SHW0_HAHCH</name>
<proteinExistence type="predicted"/>
<dbReference type="EMBL" id="CP000155">
    <property type="protein sequence ID" value="ABC29764.1"/>
    <property type="molecule type" value="Genomic_DNA"/>
</dbReference>
<dbReference type="RefSeq" id="WP_011396833.1">
    <property type="nucleotide sequence ID" value="NC_007645.1"/>
</dbReference>
<keyword evidence="3" id="KW-1185">Reference proteome</keyword>
<organism evidence="2 3">
    <name type="scientific">Hahella chejuensis (strain KCTC 2396)</name>
    <dbReference type="NCBI Taxonomy" id="349521"/>
    <lineage>
        <taxon>Bacteria</taxon>
        <taxon>Pseudomonadati</taxon>
        <taxon>Pseudomonadota</taxon>
        <taxon>Gammaproteobacteria</taxon>
        <taxon>Oceanospirillales</taxon>
        <taxon>Hahellaceae</taxon>
        <taxon>Hahella</taxon>
    </lineage>
</organism>
<gene>
    <name evidence="2" type="ordered locus">HCH_02997</name>
</gene>
<sequence>MSDSAYSDLAAGQIDSRNAERRFTRKEEFQTQKEWGEQYFGERINALLITFSMMLLTAVWMITVTDLTRYGVTAAVALSYCLLAKVLFRKKRELQRFREAQAMRFMRRKQWLDQQAKTVA</sequence>
<dbReference type="HOGENOM" id="CLU_2046373_0_0_6"/>
<dbReference type="KEGG" id="hch:HCH_02997"/>
<dbReference type="STRING" id="349521.HCH_02997"/>
<reference evidence="2 3" key="1">
    <citation type="journal article" date="2005" name="Nucleic Acids Res.">
        <title>Genomic blueprint of Hahella chejuensis, a marine microbe producing an algicidal agent.</title>
        <authorList>
            <person name="Jeong H."/>
            <person name="Yim J.H."/>
            <person name="Lee C."/>
            <person name="Choi S.-H."/>
            <person name="Park Y.K."/>
            <person name="Yoon S.H."/>
            <person name="Hur C.-G."/>
            <person name="Kang H.-Y."/>
            <person name="Kim D."/>
            <person name="Lee H.H."/>
            <person name="Park K.H."/>
            <person name="Park S.-H."/>
            <person name="Park H.-S."/>
            <person name="Lee H.K."/>
            <person name="Oh T.K."/>
            <person name="Kim J.F."/>
        </authorList>
    </citation>
    <scope>NUCLEOTIDE SEQUENCE [LARGE SCALE GENOMIC DNA]</scope>
    <source>
        <strain evidence="2 3">KCTC 2396</strain>
    </source>
</reference>
<feature type="transmembrane region" description="Helical" evidence="1">
    <location>
        <begin position="70"/>
        <end position="88"/>
    </location>
</feature>
<evidence type="ECO:0000313" key="2">
    <source>
        <dbReference type="EMBL" id="ABC29764.1"/>
    </source>
</evidence>
<evidence type="ECO:0000313" key="3">
    <source>
        <dbReference type="Proteomes" id="UP000000238"/>
    </source>
</evidence>
<feature type="transmembrane region" description="Helical" evidence="1">
    <location>
        <begin position="44"/>
        <end position="64"/>
    </location>
</feature>
<keyword evidence="1" id="KW-0472">Membrane</keyword>
<dbReference type="AlphaFoldDB" id="Q2SHW0"/>
<dbReference type="OrthoDB" id="9878583at2"/>
<protein>
    <submittedName>
        <fullName evidence="2">Uncharacterized protein</fullName>
    </submittedName>
</protein>